<dbReference type="Proteomes" id="UP000295361">
    <property type="component" value="Unassembled WGS sequence"/>
</dbReference>
<evidence type="ECO:0000313" key="1">
    <source>
        <dbReference type="EMBL" id="TDP72970.1"/>
    </source>
</evidence>
<sequence>MNDTRSTRSKLKAGQITASLAGAVVRSDGAGKFITIQPFAVLGAAPVPEPAE</sequence>
<accession>A0A4R6QQ01</accession>
<comment type="caution">
    <text evidence="1">The sequence shown here is derived from an EMBL/GenBank/DDBJ whole genome shotgun (WGS) entry which is preliminary data.</text>
</comment>
<name>A0A4R6QQ01_9BURK</name>
<proteinExistence type="predicted"/>
<dbReference type="AlphaFoldDB" id="A0A4R6QQ01"/>
<dbReference type="InParanoid" id="A0A4R6QQ01"/>
<dbReference type="RefSeq" id="WP_166651926.1">
    <property type="nucleotide sequence ID" value="NZ_SNXS01000002.1"/>
</dbReference>
<reference evidence="1 2" key="1">
    <citation type="submission" date="2019-03" db="EMBL/GenBank/DDBJ databases">
        <title>Genomic Encyclopedia of Type Strains, Phase IV (KMG-IV): sequencing the most valuable type-strain genomes for metagenomic binning, comparative biology and taxonomic classification.</title>
        <authorList>
            <person name="Goeker M."/>
        </authorList>
    </citation>
    <scope>NUCLEOTIDE SEQUENCE [LARGE SCALE GENOMIC DNA]</scope>
    <source>
        <strain evidence="1 2">DSM 16998</strain>
    </source>
</reference>
<dbReference type="EMBL" id="SNXS01000002">
    <property type="protein sequence ID" value="TDP72970.1"/>
    <property type="molecule type" value="Genomic_DNA"/>
</dbReference>
<gene>
    <name evidence="1" type="ORF">DES47_102716</name>
</gene>
<keyword evidence="2" id="KW-1185">Reference proteome</keyword>
<organism evidence="1 2">
    <name type="scientific">Roseateles toxinivorans</name>
    <dbReference type="NCBI Taxonomy" id="270368"/>
    <lineage>
        <taxon>Bacteria</taxon>
        <taxon>Pseudomonadati</taxon>
        <taxon>Pseudomonadota</taxon>
        <taxon>Betaproteobacteria</taxon>
        <taxon>Burkholderiales</taxon>
        <taxon>Sphaerotilaceae</taxon>
        <taxon>Roseateles</taxon>
    </lineage>
</organism>
<evidence type="ECO:0000313" key="2">
    <source>
        <dbReference type="Proteomes" id="UP000295361"/>
    </source>
</evidence>
<protein>
    <submittedName>
        <fullName evidence="1">Uncharacterized protein</fullName>
    </submittedName>
</protein>